<dbReference type="SUPFAM" id="SSF48452">
    <property type="entry name" value="TPR-like"/>
    <property type="match status" value="2"/>
</dbReference>
<dbReference type="EMBL" id="JACHMY010000001">
    <property type="protein sequence ID" value="MBB5838026.1"/>
    <property type="molecule type" value="Genomic_DNA"/>
</dbReference>
<organism evidence="1 2">
    <name type="scientific">Kribbella italica</name>
    <dbReference type="NCBI Taxonomy" id="1540520"/>
    <lineage>
        <taxon>Bacteria</taxon>
        <taxon>Bacillati</taxon>
        <taxon>Actinomycetota</taxon>
        <taxon>Actinomycetes</taxon>
        <taxon>Propionibacteriales</taxon>
        <taxon>Kribbellaceae</taxon>
        <taxon>Kribbella</taxon>
    </lineage>
</organism>
<dbReference type="InterPro" id="IPR011990">
    <property type="entry name" value="TPR-like_helical_dom_sf"/>
</dbReference>
<protein>
    <submittedName>
        <fullName evidence="1">Tetratricopeptide (TPR) repeat protein</fullName>
    </submittedName>
</protein>
<name>A0A7W9J9F9_9ACTN</name>
<evidence type="ECO:0000313" key="1">
    <source>
        <dbReference type="EMBL" id="MBB5838026.1"/>
    </source>
</evidence>
<dbReference type="AlphaFoldDB" id="A0A7W9J9F9"/>
<reference evidence="1 2" key="1">
    <citation type="submission" date="2020-08" db="EMBL/GenBank/DDBJ databases">
        <title>Sequencing the genomes of 1000 actinobacteria strains.</title>
        <authorList>
            <person name="Klenk H.-P."/>
        </authorList>
    </citation>
    <scope>NUCLEOTIDE SEQUENCE [LARGE SCALE GENOMIC DNA]</scope>
    <source>
        <strain evidence="1 2">DSM 28967</strain>
    </source>
</reference>
<accession>A0A7W9J9F9</accession>
<dbReference type="RefSeq" id="WP_184798512.1">
    <property type="nucleotide sequence ID" value="NZ_JACHMY010000001.1"/>
</dbReference>
<gene>
    <name evidence="1" type="ORF">HDA39_004760</name>
</gene>
<comment type="caution">
    <text evidence="1">The sequence shown here is derived from an EMBL/GenBank/DDBJ whole genome shotgun (WGS) entry which is preliminary data.</text>
</comment>
<dbReference type="Proteomes" id="UP000549971">
    <property type="component" value="Unassembled WGS sequence"/>
</dbReference>
<dbReference type="SMART" id="SM00028">
    <property type="entry name" value="TPR"/>
    <property type="match status" value="4"/>
</dbReference>
<proteinExistence type="predicted"/>
<evidence type="ECO:0000313" key="2">
    <source>
        <dbReference type="Proteomes" id="UP000549971"/>
    </source>
</evidence>
<dbReference type="InterPro" id="IPR019734">
    <property type="entry name" value="TPR_rpt"/>
</dbReference>
<keyword evidence="2" id="KW-1185">Reference proteome</keyword>
<dbReference type="Gene3D" id="1.25.40.10">
    <property type="entry name" value="Tetratricopeptide repeat domain"/>
    <property type="match status" value="3"/>
</dbReference>
<sequence length="885" mass="98027">MTDDLVDRLHQAQQTPYGKARTAMLEDVVRRADAAGSEELAFFSRLNLVTAYVMGGEPRKSLVPFARCVADWDADPAKYQEHSHLFLWCFKYAPNTLTKFPEVPLDRTYAVLDDMERRWQVGGHSPHAVHQHRWQVAAHIGDDETAAEQYRLWSTAPRDDLSDCIGCDPTHKVHHLTTTGQTAEAVALSVGVLDGQLTCNEQPQQMLTTLLPAYVAEGMYAEAVDAHRRAYRILRNQPGELSAYSDHIRFCARTGNLPRAVELIERHLPDLDDSPSPLATMDFAAAASHALSRVDLRIRRPKSTEDVAAADLAEELAQQALALAAQFDERNGTKRQSENVRAVLAAEPWVDYLPLSETARKAHQRAQAAPHAVPEAPLPEGGGQVWLDRAEEGWQTDRRTEAIAAWAAFEQEVPESDRTPLDRARVLDGRGLVASNNEDVELALESWREALTLYSELGEDVRVLRDRGRIGRVLCDAGQLDEGLATGEAPLRQLIEEDEPRRRGGWQYSLATMLAQAGRSEEALAELSVLRTRPDADPDLQSGAGILQCNLLLQLERLEEAEEAASAGTTTREQMPRSFAYRQRGWIRLALQRPAEAVGDLEEAIALAVGMPDSEVHLTICRLELAKSYLFSGRPLEAAETAEEALPALRDPELAGLLGDVRGVLADAYRALGEMESALVQTRALLAEAPADAHPYWLAQTKQDEGNLLERLDRDKEAVDVFVAAAAYFEAAEQPLEYVQALRLAGQSARYAGDFAQVRELLDRAEPALESLPSADEQVLFQQAGIHWDRAILALQQGDITTLVADAARAAEAYERGGYEEQHLNARLILAEHATSDETALQQIFTTLPTSHPHYLRTGYLLADRLRQLDRHQEADQLEVLLGEA</sequence>